<name>A0AAV0W7S5_9HEMI</name>
<evidence type="ECO:0000313" key="3">
    <source>
        <dbReference type="Proteomes" id="UP001160148"/>
    </source>
</evidence>
<feature type="region of interest" description="Disordered" evidence="1">
    <location>
        <begin position="26"/>
        <end position="56"/>
    </location>
</feature>
<gene>
    <name evidence="2" type="ORF">MEUPH1_LOCUS8120</name>
</gene>
<organism evidence="2 3">
    <name type="scientific">Macrosiphum euphorbiae</name>
    <name type="common">potato aphid</name>
    <dbReference type="NCBI Taxonomy" id="13131"/>
    <lineage>
        <taxon>Eukaryota</taxon>
        <taxon>Metazoa</taxon>
        <taxon>Ecdysozoa</taxon>
        <taxon>Arthropoda</taxon>
        <taxon>Hexapoda</taxon>
        <taxon>Insecta</taxon>
        <taxon>Pterygota</taxon>
        <taxon>Neoptera</taxon>
        <taxon>Paraneoptera</taxon>
        <taxon>Hemiptera</taxon>
        <taxon>Sternorrhyncha</taxon>
        <taxon>Aphidomorpha</taxon>
        <taxon>Aphidoidea</taxon>
        <taxon>Aphididae</taxon>
        <taxon>Macrosiphini</taxon>
        <taxon>Macrosiphum</taxon>
    </lineage>
</organism>
<protein>
    <submittedName>
        <fullName evidence="2">Uncharacterized protein</fullName>
    </submittedName>
</protein>
<evidence type="ECO:0000256" key="1">
    <source>
        <dbReference type="SAM" id="MobiDB-lite"/>
    </source>
</evidence>
<evidence type="ECO:0000313" key="2">
    <source>
        <dbReference type="EMBL" id="CAI6351807.1"/>
    </source>
</evidence>
<sequence>METPAARVFGTTRSVRVVYARFTGRLPAPPLHAGGGGGGDDDGLAESRIDKPAAGSRDCGGCCSRANVNGHRRLRPTESLLRCVAPTVGGTDHLINL</sequence>
<accession>A0AAV0W7S5</accession>
<dbReference type="EMBL" id="CARXXK010000001">
    <property type="protein sequence ID" value="CAI6351807.1"/>
    <property type="molecule type" value="Genomic_DNA"/>
</dbReference>
<dbReference type="Proteomes" id="UP001160148">
    <property type="component" value="Unassembled WGS sequence"/>
</dbReference>
<proteinExistence type="predicted"/>
<dbReference type="AlphaFoldDB" id="A0AAV0W7S5"/>
<reference evidence="2 3" key="1">
    <citation type="submission" date="2023-01" db="EMBL/GenBank/DDBJ databases">
        <authorList>
            <person name="Whitehead M."/>
        </authorList>
    </citation>
    <scope>NUCLEOTIDE SEQUENCE [LARGE SCALE GENOMIC DNA]</scope>
</reference>
<comment type="caution">
    <text evidence="2">The sequence shown here is derived from an EMBL/GenBank/DDBJ whole genome shotgun (WGS) entry which is preliminary data.</text>
</comment>
<keyword evidence="3" id="KW-1185">Reference proteome</keyword>